<protein>
    <recommendedName>
        <fullName evidence="4">Peptidoglycan binding-like domain-containing protein</fullName>
    </recommendedName>
</protein>
<dbReference type="InterPro" id="IPR002053">
    <property type="entry name" value="Glyco_hydro_25"/>
</dbReference>
<dbReference type="Gene3D" id="1.10.101.10">
    <property type="entry name" value="PGBD-like superfamily/PGBD"/>
    <property type="match status" value="1"/>
</dbReference>
<dbReference type="InterPro" id="IPR036366">
    <property type="entry name" value="PGBDSf"/>
</dbReference>
<dbReference type="GO" id="GO:0016998">
    <property type="term" value="P:cell wall macromolecule catabolic process"/>
    <property type="evidence" value="ECO:0007669"/>
    <property type="project" value="InterPro"/>
</dbReference>
<dbReference type="GO" id="GO:0003796">
    <property type="term" value="F:lysozyme activity"/>
    <property type="evidence" value="ECO:0007669"/>
    <property type="project" value="InterPro"/>
</dbReference>
<evidence type="ECO:0000256" key="3">
    <source>
        <dbReference type="ARBA" id="ARBA00023295"/>
    </source>
</evidence>
<dbReference type="SMART" id="SM00641">
    <property type="entry name" value="Glyco_25"/>
    <property type="match status" value="1"/>
</dbReference>
<dbReference type="GO" id="GO:0009253">
    <property type="term" value="P:peptidoglycan catabolic process"/>
    <property type="evidence" value="ECO:0007669"/>
    <property type="project" value="InterPro"/>
</dbReference>
<dbReference type="InterPro" id="IPR036365">
    <property type="entry name" value="PGBD-like_sf"/>
</dbReference>
<dbReference type="SUPFAM" id="SSF51445">
    <property type="entry name" value="(Trans)glycosidases"/>
    <property type="match status" value="1"/>
</dbReference>
<keyword evidence="3" id="KW-0326">Glycosidase</keyword>
<evidence type="ECO:0000313" key="5">
    <source>
        <dbReference type="EMBL" id="MQM73452.1"/>
    </source>
</evidence>
<evidence type="ECO:0000313" key="6">
    <source>
        <dbReference type="Proteomes" id="UP000473648"/>
    </source>
</evidence>
<dbReference type="Pfam" id="PF01183">
    <property type="entry name" value="Glyco_hydro_25"/>
    <property type="match status" value="1"/>
</dbReference>
<dbReference type="InterPro" id="IPR017853">
    <property type="entry name" value="GH"/>
</dbReference>
<dbReference type="GO" id="GO:0016052">
    <property type="term" value="P:carbohydrate catabolic process"/>
    <property type="evidence" value="ECO:0007669"/>
    <property type="project" value="TreeGrafter"/>
</dbReference>
<evidence type="ECO:0000256" key="1">
    <source>
        <dbReference type="ARBA" id="ARBA00010646"/>
    </source>
</evidence>
<proteinExistence type="inferred from homology"/>
<dbReference type="PROSITE" id="PS51904">
    <property type="entry name" value="GLYCOSYL_HYDROL_F25_2"/>
    <property type="match status" value="1"/>
</dbReference>
<accession>A0A6L5GTN2</accession>
<dbReference type="SUPFAM" id="SSF47090">
    <property type="entry name" value="PGBD-like"/>
    <property type="match status" value="1"/>
</dbReference>
<comment type="caution">
    <text evidence="5">The sequence shown here is derived from an EMBL/GenBank/DDBJ whole genome shotgun (WGS) entry which is preliminary data.</text>
</comment>
<dbReference type="Gene3D" id="3.20.20.80">
    <property type="entry name" value="Glycosidases"/>
    <property type="match status" value="1"/>
</dbReference>
<dbReference type="Pfam" id="PF01471">
    <property type="entry name" value="PG_binding_1"/>
    <property type="match status" value="1"/>
</dbReference>
<keyword evidence="6" id="KW-1185">Reference proteome</keyword>
<sequence length="293" mass="32600">MLYGVDISNYNLSVNYYVQSFFVIKASEGRTFADPLKDRHAKGALAADKLIGFYHYARPEHNRMRDEADWFVKLVEPYVGQAVLALDWEGRALRYGPDKALEWLDRVTALTGVRPLFYCSDSQTARYAKLAARDYGLWDAKYSTHAPAHVGWPTIAMWQYAGTTLDRNVFYGGKDAWMRYAAGRKVTAPHTQVRPAGAAWVKSLQQELNAQYGAGLQVDGIAGPKTHAMCPVLTRSSRGQITRLVQQALGVRADGIFGAQTEAAVKKFQRAHGLAADGIVGPHTWRALLPLQR</sequence>
<dbReference type="PANTHER" id="PTHR34135">
    <property type="entry name" value="LYSOZYME"/>
    <property type="match status" value="1"/>
</dbReference>
<organism evidence="5 6">
    <name type="scientific">Candidatus Pseudoramibacter fermentans</name>
    <dbReference type="NCBI Taxonomy" id="2594427"/>
    <lineage>
        <taxon>Bacteria</taxon>
        <taxon>Bacillati</taxon>
        <taxon>Bacillota</taxon>
        <taxon>Clostridia</taxon>
        <taxon>Eubacteriales</taxon>
        <taxon>Eubacteriaceae</taxon>
        <taxon>Pseudoramibacter</taxon>
    </lineage>
</organism>
<dbReference type="EMBL" id="VOGB01000005">
    <property type="protein sequence ID" value="MQM73452.1"/>
    <property type="molecule type" value="Genomic_DNA"/>
</dbReference>
<name>A0A6L5GTN2_9FIRM</name>
<comment type="similarity">
    <text evidence="1">Belongs to the glycosyl hydrolase 25 family.</text>
</comment>
<reference evidence="5" key="1">
    <citation type="journal article" date="2020" name="Appl. Environ. Microbiol.">
        <title>Medium-Chain Fatty Acid Synthesis by 'Candidatus Weimeria bifida' gen. nov., sp. nov., and 'Candidatus Pseudoramibacter fermentans' sp. nov.</title>
        <authorList>
            <person name="Scarborough M.J."/>
            <person name="Myers K.S."/>
            <person name="Donohue T.J."/>
            <person name="Noguera D.R."/>
        </authorList>
    </citation>
    <scope>NUCLEOTIDE SEQUENCE</scope>
    <source>
        <strain evidence="5">EUB1.1</strain>
    </source>
</reference>
<dbReference type="InterPro" id="IPR002477">
    <property type="entry name" value="Peptidoglycan-bd-like"/>
</dbReference>
<feature type="domain" description="Peptidoglycan binding-like" evidence="4">
    <location>
        <begin position="252"/>
        <end position="288"/>
    </location>
</feature>
<evidence type="ECO:0000256" key="2">
    <source>
        <dbReference type="ARBA" id="ARBA00022801"/>
    </source>
</evidence>
<dbReference type="AlphaFoldDB" id="A0A6L5GTN2"/>
<evidence type="ECO:0000259" key="4">
    <source>
        <dbReference type="Pfam" id="PF01471"/>
    </source>
</evidence>
<dbReference type="PANTHER" id="PTHR34135:SF2">
    <property type="entry name" value="LYSOZYME"/>
    <property type="match status" value="1"/>
</dbReference>
<gene>
    <name evidence="5" type="ORF">FRC53_08595</name>
</gene>
<dbReference type="Proteomes" id="UP000473648">
    <property type="component" value="Unassembled WGS sequence"/>
</dbReference>
<keyword evidence="2" id="KW-0378">Hydrolase</keyword>
<dbReference type="InterPro" id="IPR018077">
    <property type="entry name" value="Glyco_hydro_fam25_subgr"/>
</dbReference>